<dbReference type="Pfam" id="PF00282">
    <property type="entry name" value="Pyridoxal_deC"/>
    <property type="match status" value="1"/>
</dbReference>
<dbReference type="Gene3D" id="3.90.1150.10">
    <property type="entry name" value="Aspartate Aminotransferase, domain 1"/>
    <property type="match status" value="1"/>
</dbReference>
<dbReference type="InterPro" id="IPR002129">
    <property type="entry name" value="PyrdxlP-dep_de-COase"/>
</dbReference>
<keyword evidence="9" id="KW-1185">Reference proteome</keyword>
<dbReference type="EMBL" id="MWQN01000001">
    <property type="protein sequence ID" value="OPC83839.1"/>
    <property type="molecule type" value="Genomic_DNA"/>
</dbReference>
<dbReference type="SUPFAM" id="SSF53383">
    <property type="entry name" value="PLP-dependent transferases"/>
    <property type="match status" value="1"/>
</dbReference>
<dbReference type="GO" id="GO:0019752">
    <property type="term" value="P:carboxylic acid metabolic process"/>
    <property type="evidence" value="ECO:0007669"/>
    <property type="project" value="InterPro"/>
</dbReference>
<dbReference type="PANTHER" id="PTHR11999">
    <property type="entry name" value="GROUP II PYRIDOXAL-5-PHOSPHATE DECARBOXYLASE"/>
    <property type="match status" value="1"/>
</dbReference>
<evidence type="ECO:0000256" key="2">
    <source>
        <dbReference type="ARBA" id="ARBA00009533"/>
    </source>
</evidence>
<dbReference type="RefSeq" id="WP_078978137.1">
    <property type="nucleotide sequence ID" value="NZ_MWQN01000001.1"/>
</dbReference>
<dbReference type="OrthoDB" id="3335676at2"/>
<comment type="similarity">
    <text evidence="2 7">Belongs to the group II decarboxylase family.</text>
</comment>
<evidence type="ECO:0000256" key="3">
    <source>
        <dbReference type="ARBA" id="ARBA00022793"/>
    </source>
</evidence>
<dbReference type="InterPro" id="IPR015422">
    <property type="entry name" value="PyrdxlP-dep_Trfase_small"/>
</dbReference>
<dbReference type="InterPro" id="IPR015421">
    <property type="entry name" value="PyrdxlP-dep_Trfase_major"/>
</dbReference>
<feature type="modified residue" description="N6-(pyridoxal phosphate)lysine" evidence="6">
    <location>
        <position position="297"/>
    </location>
</feature>
<dbReference type="InterPro" id="IPR015424">
    <property type="entry name" value="PyrdxlP-dep_Trfase"/>
</dbReference>
<dbReference type="AlphaFoldDB" id="A0A1T3P418"/>
<comment type="cofactor">
    <cofactor evidence="1 6 7">
        <name>pyridoxal 5'-phosphate</name>
        <dbReference type="ChEBI" id="CHEBI:597326"/>
    </cofactor>
</comment>
<dbReference type="PANTHER" id="PTHR11999:SF70">
    <property type="entry name" value="MIP05841P"/>
    <property type="match status" value="1"/>
</dbReference>
<dbReference type="GO" id="GO:0030170">
    <property type="term" value="F:pyridoxal phosphate binding"/>
    <property type="evidence" value="ECO:0007669"/>
    <property type="project" value="InterPro"/>
</dbReference>
<keyword evidence="8" id="KW-0808">Transferase</keyword>
<dbReference type="GO" id="GO:0006520">
    <property type="term" value="P:amino acid metabolic process"/>
    <property type="evidence" value="ECO:0007669"/>
    <property type="project" value="InterPro"/>
</dbReference>
<evidence type="ECO:0000256" key="4">
    <source>
        <dbReference type="ARBA" id="ARBA00022898"/>
    </source>
</evidence>
<dbReference type="GO" id="GO:0004058">
    <property type="term" value="F:aromatic-L-amino-acid decarboxylase activity"/>
    <property type="evidence" value="ECO:0007669"/>
    <property type="project" value="UniProtKB-ARBA"/>
</dbReference>
<evidence type="ECO:0000256" key="1">
    <source>
        <dbReference type="ARBA" id="ARBA00001933"/>
    </source>
</evidence>
<keyword evidence="8" id="KW-0032">Aminotransferase</keyword>
<organism evidence="8 9">
    <name type="scientific">Embleya scabrispora</name>
    <dbReference type="NCBI Taxonomy" id="159449"/>
    <lineage>
        <taxon>Bacteria</taxon>
        <taxon>Bacillati</taxon>
        <taxon>Actinomycetota</taxon>
        <taxon>Actinomycetes</taxon>
        <taxon>Kitasatosporales</taxon>
        <taxon>Streptomycetaceae</taxon>
        <taxon>Embleya</taxon>
    </lineage>
</organism>
<evidence type="ECO:0000256" key="5">
    <source>
        <dbReference type="ARBA" id="ARBA00023239"/>
    </source>
</evidence>
<dbReference type="InterPro" id="IPR010977">
    <property type="entry name" value="Aromatic_deC"/>
</dbReference>
<dbReference type="STRING" id="159449.B4N89_25475"/>
<sequence>MADPLHERDLARPALDLVARAAGRYLEALPDLPVRDPAADVVFDRLGGPLPERGDGTLASIEELLDIGTRGAIQSSGPRFFHLVVGGATPAAQAGDWVTGLLDQPAGLWIGSPLATEAETVVLGWLKDLFGLPDTYGGVLTPSATFANLTALACARHWWAARHGVDVSADGLAGLPTMPVLASGYVHPSNRKALQILGCGRDTIRICARDDAGRVDIDAMERALIEIDGPAVLIASAGEVNTGDFDPIDALADLARRYGAWLHVDGAFGLFAGVSPRLAHLVRGVERAHSVAADGHKWLNVPYESGFVFVRDADMLGRAFGSWNAPYLPEAGDTHLDYNRLGPESSRRARALPIWATLRAYGRSGYREMIERHHDLACRLGELVEEAPELEPLAPVRLCVVCFRYRPVESGPDARTEAELDELNRRLGAELNADGRVYVGTTVYRGRVALRPAIVNWRTSAADIDLFAAVVREIGARVAAEPRGGTPTTGDA</sequence>
<evidence type="ECO:0000313" key="8">
    <source>
        <dbReference type="EMBL" id="OPC83839.1"/>
    </source>
</evidence>
<name>A0A1T3P418_9ACTN</name>
<keyword evidence="5 7" id="KW-0456">Lyase</keyword>
<keyword evidence="4 6" id="KW-0663">Pyridoxal phosphate</keyword>
<proteinExistence type="inferred from homology"/>
<evidence type="ECO:0000256" key="7">
    <source>
        <dbReference type="RuleBase" id="RU000382"/>
    </source>
</evidence>
<evidence type="ECO:0000256" key="6">
    <source>
        <dbReference type="PIRSR" id="PIRSR602129-50"/>
    </source>
</evidence>
<protein>
    <submittedName>
        <fullName evidence="8">Aspartate aminotransferase family protein</fullName>
    </submittedName>
</protein>
<reference evidence="8 9" key="1">
    <citation type="submission" date="2017-03" db="EMBL/GenBank/DDBJ databases">
        <title>Draft genome sequence of Streptomyces scabrisporus NF3, endophyte isolated from Amphipterygium adstringens.</title>
        <authorList>
            <person name="Vazquez M."/>
            <person name="Ceapa C.D."/>
            <person name="Rodriguez Luna D."/>
            <person name="Sanchez Esquivel S."/>
        </authorList>
    </citation>
    <scope>NUCLEOTIDE SEQUENCE [LARGE SCALE GENOMIC DNA]</scope>
    <source>
        <strain evidence="8 9">NF3</strain>
    </source>
</reference>
<dbReference type="GO" id="GO:0008483">
    <property type="term" value="F:transaminase activity"/>
    <property type="evidence" value="ECO:0007669"/>
    <property type="project" value="UniProtKB-KW"/>
</dbReference>
<gene>
    <name evidence="8" type="ORF">B4N89_25475</name>
</gene>
<evidence type="ECO:0000313" key="9">
    <source>
        <dbReference type="Proteomes" id="UP000190037"/>
    </source>
</evidence>
<keyword evidence="3" id="KW-0210">Decarboxylase</keyword>
<dbReference type="Gene3D" id="3.40.640.10">
    <property type="entry name" value="Type I PLP-dependent aspartate aminotransferase-like (Major domain)"/>
    <property type="match status" value="1"/>
</dbReference>
<dbReference type="PRINTS" id="PR00800">
    <property type="entry name" value="YHDCRBOXLASE"/>
</dbReference>
<dbReference type="Proteomes" id="UP000190037">
    <property type="component" value="Unassembled WGS sequence"/>
</dbReference>
<comment type="caution">
    <text evidence="8">The sequence shown here is derived from an EMBL/GenBank/DDBJ whole genome shotgun (WGS) entry which is preliminary data.</text>
</comment>
<accession>A0A1T3P418</accession>